<dbReference type="PANTHER" id="PTHR24198">
    <property type="entry name" value="ANKYRIN REPEAT AND PROTEIN KINASE DOMAIN-CONTAINING PROTEIN"/>
    <property type="match status" value="1"/>
</dbReference>
<feature type="chain" id="PRO_5044818976" evidence="5">
    <location>
        <begin position="23"/>
        <end position="377"/>
    </location>
</feature>
<keyword evidence="4" id="KW-1133">Transmembrane helix</keyword>
<keyword evidence="7" id="KW-1185">Reference proteome</keyword>
<dbReference type="InterPro" id="IPR002110">
    <property type="entry name" value="Ankyrin_rpt"/>
</dbReference>
<gene>
    <name evidence="6" type="ORF">BaRGS_00013325</name>
</gene>
<feature type="transmembrane region" description="Helical" evidence="4">
    <location>
        <begin position="160"/>
        <end position="184"/>
    </location>
</feature>
<evidence type="ECO:0000256" key="4">
    <source>
        <dbReference type="SAM" id="Phobius"/>
    </source>
</evidence>
<dbReference type="PANTHER" id="PTHR24198:SF165">
    <property type="entry name" value="ANKYRIN REPEAT-CONTAINING PROTEIN-RELATED"/>
    <property type="match status" value="1"/>
</dbReference>
<proteinExistence type="predicted"/>
<dbReference type="SUPFAM" id="SSF48726">
    <property type="entry name" value="Immunoglobulin"/>
    <property type="match status" value="1"/>
</dbReference>
<evidence type="ECO:0000313" key="7">
    <source>
        <dbReference type="Proteomes" id="UP001519460"/>
    </source>
</evidence>
<dbReference type="PROSITE" id="PS50088">
    <property type="entry name" value="ANK_REPEAT"/>
    <property type="match status" value="4"/>
</dbReference>
<evidence type="ECO:0000313" key="6">
    <source>
        <dbReference type="EMBL" id="KAK7495386.1"/>
    </source>
</evidence>
<evidence type="ECO:0000256" key="2">
    <source>
        <dbReference type="ARBA" id="ARBA00023043"/>
    </source>
</evidence>
<sequence>MELEDLLYLLVLFARLIAGTAGHNITCSVPSVAAGQTTSLTCNFGRDISQERRDFVIHKYDLDYNYQGFALYCYWLDSFGKPSCETMPGYDFNEQVNDSMTLHIPNATENNVGIYACQVTPTEPEDLPQTCLFRLKETTAEVPVTSTVFPRNQGEVDARLVPALLVSLVCLVGVIAASVVVFIIKRRLWNHCCKSHTQPADQPQQILLQTYASDATSTEVCLKKHLLRACSRNSIKEVKALLNSGAPVNCHDESKNSETPLHVACRCGSEDLLKLLLNKGADIEAKNKEGFTPLHTACKYGRKVAVERLIARGANINAAGEGALTPLHLACQYDHTDVLEQLLSAGAKIEAKDIKQMRPLHLACKTGSPDLVDTLIK</sequence>
<keyword evidence="2 3" id="KW-0040">ANK repeat</keyword>
<dbReference type="InterPro" id="IPR036770">
    <property type="entry name" value="Ankyrin_rpt-contain_sf"/>
</dbReference>
<feature type="repeat" description="ANK" evidence="3">
    <location>
        <begin position="289"/>
        <end position="321"/>
    </location>
</feature>
<protein>
    <submittedName>
        <fullName evidence="6">Uncharacterized protein</fullName>
    </submittedName>
</protein>
<evidence type="ECO:0000256" key="3">
    <source>
        <dbReference type="PROSITE-ProRule" id="PRU00023"/>
    </source>
</evidence>
<reference evidence="6 7" key="1">
    <citation type="journal article" date="2023" name="Sci. Data">
        <title>Genome assembly of the Korean intertidal mud-creeper Batillaria attramentaria.</title>
        <authorList>
            <person name="Patra A.K."/>
            <person name="Ho P.T."/>
            <person name="Jun S."/>
            <person name="Lee S.J."/>
            <person name="Kim Y."/>
            <person name="Won Y.J."/>
        </authorList>
    </citation>
    <scope>NUCLEOTIDE SEQUENCE [LARGE SCALE GENOMIC DNA]</scope>
    <source>
        <strain evidence="6">Wonlab-2016</strain>
    </source>
</reference>
<keyword evidence="5" id="KW-0732">Signal</keyword>
<evidence type="ECO:0000256" key="1">
    <source>
        <dbReference type="ARBA" id="ARBA00022737"/>
    </source>
</evidence>
<dbReference type="PRINTS" id="PR01415">
    <property type="entry name" value="ANKYRIN"/>
</dbReference>
<dbReference type="Gene3D" id="1.25.40.20">
    <property type="entry name" value="Ankyrin repeat-containing domain"/>
    <property type="match status" value="1"/>
</dbReference>
<feature type="repeat" description="ANK" evidence="3">
    <location>
        <begin position="322"/>
        <end position="354"/>
    </location>
</feature>
<dbReference type="PROSITE" id="PS50297">
    <property type="entry name" value="ANK_REP_REGION"/>
    <property type="match status" value="4"/>
</dbReference>
<keyword evidence="1" id="KW-0677">Repeat</keyword>
<feature type="signal peptide" evidence="5">
    <location>
        <begin position="1"/>
        <end position="22"/>
    </location>
</feature>
<organism evidence="6 7">
    <name type="scientific">Batillaria attramentaria</name>
    <dbReference type="NCBI Taxonomy" id="370345"/>
    <lineage>
        <taxon>Eukaryota</taxon>
        <taxon>Metazoa</taxon>
        <taxon>Spiralia</taxon>
        <taxon>Lophotrochozoa</taxon>
        <taxon>Mollusca</taxon>
        <taxon>Gastropoda</taxon>
        <taxon>Caenogastropoda</taxon>
        <taxon>Sorbeoconcha</taxon>
        <taxon>Cerithioidea</taxon>
        <taxon>Batillariidae</taxon>
        <taxon>Batillaria</taxon>
    </lineage>
</organism>
<dbReference type="Proteomes" id="UP001519460">
    <property type="component" value="Unassembled WGS sequence"/>
</dbReference>
<evidence type="ECO:0000256" key="5">
    <source>
        <dbReference type="SAM" id="SignalP"/>
    </source>
</evidence>
<comment type="caution">
    <text evidence="6">The sequence shown here is derived from an EMBL/GenBank/DDBJ whole genome shotgun (WGS) entry which is preliminary data.</text>
</comment>
<feature type="repeat" description="ANK" evidence="3">
    <location>
        <begin position="256"/>
        <end position="288"/>
    </location>
</feature>
<name>A0ABD0L750_9CAEN</name>
<dbReference type="Pfam" id="PF12796">
    <property type="entry name" value="Ank_2"/>
    <property type="match status" value="2"/>
</dbReference>
<dbReference type="InterPro" id="IPR036179">
    <property type="entry name" value="Ig-like_dom_sf"/>
</dbReference>
<feature type="repeat" description="ANK" evidence="3">
    <location>
        <begin position="355"/>
        <end position="377"/>
    </location>
</feature>
<keyword evidence="4" id="KW-0812">Transmembrane</keyword>
<keyword evidence="4" id="KW-0472">Membrane</keyword>
<dbReference type="SMART" id="SM00248">
    <property type="entry name" value="ANK"/>
    <property type="match status" value="4"/>
</dbReference>
<accession>A0ABD0L750</accession>
<dbReference type="AlphaFoldDB" id="A0ABD0L750"/>
<dbReference type="SUPFAM" id="SSF48403">
    <property type="entry name" value="Ankyrin repeat"/>
    <property type="match status" value="1"/>
</dbReference>
<dbReference type="EMBL" id="JACVVK020000075">
    <property type="protein sequence ID" value="KAK7495386.1"/>
    <property type="molecule type" value="Genomic_DNA"/>
</dbReference>